<dbReference type="InterPro" id="IPR019515">
    <property type="entry name" value="VPS54_N"/>
</dbReference>
<evidence type="ECO:0000256" key="7">
    <source>
        <dbReference type="ARBA" id="ARBA00023054"/>
    </source>
</evidence>
<evidence type="ECO:0000256" key="8">
    <source>
        <dbReference type="SAM" id="MobiDB-lite"/>
    </source>
</evidence>
<keyword evidence="11" id="KW-1185">Reference proteome</keyword>
<feature type="compositionally biased region" description="Low complexity" evidence="8">
    <location>
        <begin position="15"/>
        <end position="33"/>
    </location>
</feature>
<reference evidence="12" key="2">
    <citation type="submission" date="2020-04" db="EMBL/GenBank/DDBJ databases">
        <authorList>
            <consortium name="NCBI Genome Project"/>
        </authorList>
    </citation>
    <scope>NUCLEOTIDE SEQUENCE</scope>
    <source>
        <strain evidence="12">CBS 342.82</strain>
    </source>
</reference>
<reference evidence="12" key="3">
    <citation type="submission" date="2025-08" db="UniProtKB">
        <authorList>
            <consortium name="RefSeq"/>
        </authorList>
    </citation>
    <scope>IDENTIFICATION</scope>
    <source>
        <strain evidence="12">CBS 342.82</strain>
    </source>
</reference>
<dbReference type="Pfam" id="PF10475">
    <property type="entry name" value="Vps54_N"/>
    <property type="match status" value="1"/>
</dbReference>
<dbReference type="OrthoDB" id="10259024at2759"/>
<dbReference type="Proteomes" id="UP000504637">
    <property type="component" value="Unplaced"/>
</dbReference>
<evidence type="ECO:0000256" key="6">
    <source>
        <dbReference type="ARBA" id="ARBA00023034"/>
    </source>
</evidence>
<accession>A0A6J3LT63</accession>
<gene>
    <name evidence="12" type="ORF">K489DRAFT_345477</name>
</gene>
<dbReference type="PANTHER" id="PTHR12965:SF0">
    <property type="entry name" value="VACUOLAR PROTEIN SORTING-ASSOCIATED PROTEIN 54"/>
    <property type="match status" value="1"/>
</dbReference>
<organism evidence="12">
    <name type="scientific">Dissoconium aciculare CBS 342.82</name>
    <dbReference type="NCBI Taxonomy" id="1314786"/>
    <lineage>
        <taxon>Eukaryota</taxon>
        <taxon>Fungi</taxon>
        <taxon>Dikarya</taxon>
        <taxon>Ascomycota</taxon>
        <taxon>Pezizomycotina</taxon>
        <taxon>Dothideomycetes</taxon>
        <taxon>Dothideomycetidae</taxon>
        <taxon>Mycosphaerellales</taxon>
        <taxon>Dissoconiaceae</taxon>
        <taxon>Dissoconium</taxon>
    </lineage>
</organism>
<dbReference type="GeneID" id="54360130"/>
<comment type="similarity">
    <text evidence="2">Belongs to the VPS54 family.</text>
</comment>
<feature type="compositionally biased region" description="Polar residues" evidence="8">
    <location>
        <begin position="1"/>
        <end position="10"/>
    </location>
</feature>
<evidence type="ECO:0000259" key="10">
    <source>
        <dbReference type="Pfam" id="PF10475"/>
    </source>
</evidence>
<proteinExistence type="inferred from homology"/>
<evidence type="ECO:0000256" key="4">
    <source>
        <dbReference type="ARBA" id="ARBA00022448"/>
    </source>
</evidence>
<evidence type="ECO:0000256" key="5">
    <source>
        <dbReference type="ARBA" id="ARBA00022927"/>
    </source>
</evidence>
<reference evidence="12" key="1">
    <citation type="submission" date="2020-01" db="EMBL/GenBank/DDBJ databases">
        <authorList>
            <consortium name="DOE Joint Genome Institute"/>
            <person name="Haridas S."/>
            <person name="Albert R."/>
            <person name="Binder M."/>
            <person name="Bloem J."/>
            <person name="Labutti K."/>
            <person name="Salamov A."/>
            <person name="Andreopoulos B."/>
            <person name="Baker S.E."/>
            <person name="Barry K."/>
            <person name="Bills G."/>
            <person name="Bluhm B.H."/>
            <person name="Cannon C."/>
            <person name="Castanera R."/>
            <person name="Culley D.E."/>
            <person name="Daum C."/>
            <person name="Ezra D."/>
            <person name="Gonzalez J.B."/>
            <person name="Henrissat B."/>
            <person name="Kuo A."/>
            <person name="Liang C."/>
            <person name="Lipzen A."/>
            <person name="Lutzoni F."/>
            <person name="Magnuson J."/>
            <person name="Mondo S."/>
            <person name="Nolan M."/>
            <person name="Ohm R."/>
            <person name="Pangilinan J."/>
            <person name="Park H.-J."/>
            <person name="Ramirez L."/>
            <person name="Alfaro M."/>
            <person name="Sun H."/>
            <person name="Tritt A."/>
            <person name="Yoshinaga Y."/>
            <person name="Zwiers L.-H."/>
            <person name="Turgeon B.G."/>
            <person name="Goodwin S.B."/>
            <person name="Spatafora J.W."/>
            <person name="Crous P.W."/>
            <person name="Grigoriev I.V."/>
        </authorList>
    </citation>
    <scope>NUCLEOTIDE SEQUENCE</scope>
    <source>
        <strain evidence="12">CBS 342.82</strain>
    </source>
</reference>
<keyword evidence="5" id="KW-0653">Protein transport</keyword>
<dbReference type="GO" id="GO:0042147">
    <property type="term" value="P:retrograde transport, endosome to Golgi"/>
    <property type="evidence" value="ECO:0007669"/>
    <property type="project" value="InterPro"/>
</dbReference>
<dbReference type="PANTHER" id="PTHR12965">
    <property type="entry name" value="VACUOLAR PROTEIN SORTING 54"/>
    <property type="match status" value="1"/>
</dbReference>
<name>A0A6J3LT63_9PEZI</name>
<comment type="subcellular location">
    <subcellularLocation>
        <location evidence="1">Golgi apparatus</location>
        <location evidence="1">trans-Golgi network</location>
    </subcellularLocation>
</comment>
<evidence type="ECO:0000259" key="9">
    <source>
        <dbReference type="Pfam" id="PF07928"/>
    </source>
</evidence>
<evidence type="ECO:0000313" key="12">
    <source>
        <dbReference type="RefSeq" id="XP_033455874.1"/>
    </source>
</evidence>
<evidence type="ECO:0000256" key="3">
    <source>
        <dbReference type="ARBA" id="ARBA00017665"/>
    </source>
</evidence>
<keyword evidence="7" id="KW-0175">Coiled coil</keyword>
<feature type="region of interest" description="Disordered" evidence="8">
    <location>
        <begin position="454"/>
        <end position="489"/>
    </location>
</feature>
<feature type="compositionally biased region" description="Low complexity" evidence="8">
    <location>
        <begin position="463"/>
        <end position="472"/>
    </location>
</feature>
<keyword evidence="6" id="KW-0333">Golgi apparatus</keyword>
<evidence type="ECO:0000313" key="11">
    <source>
        <dbReference type="Proteomes" id="UP000504637"/>
    </source>
</evidence>
<dbReference type="RefSeq" id="XP_033455874.1">
    <property type="nucleotide sequence ID" value="XM_033602330.1"/>
</dbReference>
<dbReference type="GO" id="GO:0005829">
    <property type="term" value="C:cytosol"/>
    <property type="evidence" value="ECO:0007669"/>
    <property type="project" value="GOC"/>
</dbReference>
<dbReference type="AlphaFoldDB" id="A0A6J3LT63"/>
<dbReference type="InterPro" id="IPR012501">
    <property type="entry name" value="Vps54_C"/>
</dbReference>
<dbReference type="InterPro" id="IPR039745">
    <property type="entry name" value="Vps54"/>
</dbReference>
<evidence type="ECO:0000256" key="1">
    <source>
        <dbReference type="ARBA" id="ARBA00004601"/>
    </source>
</evidence>
<dbReference type="GO" id="GO:0000938">
    <property type="term" value="C:GARP complex"/>
    <property type="evidence" value="ECO:0007669"/>
    <property type="project" value="InterPro"/>
</dbReference>
<protein>
    <recommendedName>
        <fullName evidence="3">Vacuolar protein sorting-associated protein 54</fullName>
    </recommendedName>
</protein>
<dbReference type="GO" id="GO:0015031">
    <property type="term" value="P:protein transport"/>
    <property type="evidence" value="ECO:0007669"/>
    <property type="project" value="UniProtKB-KW"/>
</dbReference>
<dbReference type="GO" id="GO:0006896">
    <property type="term" value="P:Golgi to vacuole transport"/>
    <property type="evidence" value="ECO:0007669"/>
    <property type="project" value="TreeGrafter"/>
</dbReference>
<feature type="region of interest" description="Disordered" evidence="8">
    <location>
        <begin position="1"/>
        <end position="44"/>
    </location>
</feature>
<feature type="domain" description="Vacuolar protein sorting-associated protein 54 C-terminal" evidence="9">
    <location>
        <begin position="737"/>
        <end position="867"/>
    </location>
</feature>
<sequence length="986" mass="109144">MSTEPSQNSIFALLQPPVSRSGQSSQQSTPSTSHRLPTSRDIPPVSLSHIRQVDSSAFRNYLARFGGLIDLCQRTPLGSADHTEHVHPQNVVALGHDELTASGKWRATRLKSGQLELTPLSTIPSVYFDSNFRLENPRVFDGVIEHTAVVRQHCSTPVAKDTGRDSNRTASDDMSQLARKALSTNAMLQEKLSWYMDTVECHFVSSIAQVLVPFFAALGSLQNLQAEAAESAEKIITLRNHLAYVNKNMAVLNLEIMRERQRRENLNILSHAVIQLQYIRAGAMHCEELVHSGQLATAIQCISCVEMLACGIRPPHLTEEMLQLMPNPHIGLADLRRLRTLEGLLQGMSLLRLRIGEGYGAQLMNILLSDLREHISRVPSKDTLARWMSTKVSAHSPSSGSSSGPAHITGIEKLRANLLPVLDGLGQTECFAAASSTFRQAVIQEMTLILRQHLPSSTEHDNGSVTSVSTRGSSRRLTEQESASTISRNLRALGPEDAATFFTTVFCRVSEALRRLGVQVKVLLDLVSRMEKAPSGVLESSQLGNYAEFSAVRSPDDRKASSTQQDMMQALDMSTLLEEAADKVQSEIVKVLRLRTEPTTSLGMARFLHYFTLNRLFVNECEAVSGHSGMTFRNVIKDQFHRFVTRFHETERQRLAQKMESEKWERIDFNNEDAMALARVLQSATCDPQAWLNYMRFDVESTGASEQIPQSNDVSVDHTGTKTHAKKGMILAAIDQETFMTVESVAFALRGIEQYAILLVSVPNMANAISTALLDYLKLFNSRTQQLILGAGAKLTAGLTTINTKHLALASQSLSLFITLIPYIRGCVSRHSTITVAGLAEYSRLERVFQEHQSFIHNKFIDIMGSRAAACIRAMGKVEWDDASELQGNVSPHVETLVTETLTLKRVLNKFLPPSSVDRVITRVFDNYRNQFLTAFDSAAVKTEFGRARLLRDTELLEAKLDDIVGAEGFGAHLASIASAKQIPGQ</sequence>
<keyword evidence="4" id="KW-0813">Transport</keyword>
<feature type="domain" description="Vacuolar protein sorting-associated protein 54 N-terminal" evidence="10">
    <location>
        <begin position="190"/>
        <end position="303"/>
    </location>
</feature>
<evidence type="ECO:0000256" key="2">
    <source>
        <dbReference type="ARBA" id="ARBA00009150"/>
    </source>
</evidence>
<dbReference type="GO" id="GO:0019905">
    <property type="term" value="F:syntaxin binding"/>
    <property type="evidence" value="ECO:0007669"/>
    <property type="project" value="TreeGrafter"/>
</dbReference>
<dbReference type="Pfam" id="PF07928">
    <property type="entry name" value="Vps54"/>
    <property type="match status" value="1"/>
</dbReference>